<evidence type="ECO:0000313" key="2">
    <source>
        <dbReference type="Proteomes" id="UP000598488"/>
    </source>
</evidence>
<dbReference type="RefSeq" id="WP_199462621.1">
    <property type="nucleotide sequence ID" value="NZ_JAEMUH010000008.1"/>
</dbReference>
<gene>
    <name evidence="1" type="ORF">JHD44_10045</name>
</gene>
<reference evidence="1 2" key="1">
    <citation type="submission" date="2020-12" db="EMBL/GenBank/DDBJ databases">
        <title>Comparative genome analysis of fungal antagonists Marinomonas ostreistagni 398 and M. spartinae 468.</title>
        <authorList>
            <person name="Fields J.L."/>
            <person name="Mavrodi O.V."/>
            <person name="Biber P.D."/>
            <person name="Indest K.J."/>
            <person name="Mavrodi D.V."/>
        </authorList>
    </citation>
    <scope>NUCLEOTIDE SEQUENCE [LARGE SCALE GENOMIC DNA]</scope>
    <source>
        <strain evidence="1 2">USM7</strain>
    </source>
</reference>
<dbReference type="Proteomes" id="UP000598488">
    <property type="component" value="Unassembled WGS sequence"/>
</dbReference>
<organism evidence="1 2">
    <name type="scientific">Marinomonas ostreistagni</name>
    <dbReference type="NCBI Taxonomy" id="359209"/>
    <lineage>
        <taxon>Bacteria</taxon>
        <taxon>Pseudomonadati</taxon>
        <taxon>Pseudomonadota</taxon>
        <taxon>Gammaproteobacteria</taxon>
        <taxon>Oceanospirillales</taxon>
        <taxon>Oceanospirillaceae</taxon>
        <taxon>Marinomonas</taxon>
    </lineage>
</organism>
<comment type="caution">
    <text evidence="1">The sequence shown here is derived from an EMBL/GenBank/DDBJ whole genome shotgun (WGS) entry which is preliminary data.</text>
</comment>
<dbReference type="EMBL" id="JAEMUH010000008">
    <property type="protein sequence ID" value="MBJ7551022.1"/>
    <property type="molecule type" value="Genomic_DNA"/>
</dbReference>
<name>A0ABS0ZBJ9_9GAMM</name>
<proteinExistence type="predicted"/>
<sequence length="225" mass="26495">MRYPSNSTLRILQMLRWLLLIEIVSAVWGGRLLWQEYKERQQAIIQWQHASQKWVSVEQRIKSLQNTNAMTLLYQDDLVVGLRLQDNMTLTHWREALSEIQNQYWLALERATWHRSGELWQADLTWHFTKPEILKPEQDWLPISSQSEWPSKGELLTTLNNYDASALININGDEHWHKQGSWLPALHATLTEIDQDGIVLTNSQGEQRRIELNRALSLYDDSKEP</sequence>
<evidence type="ECO:0000313" key="1">
    <source>
        <dbReference type="EMBL" id="MBJ7551022.1"/>
    </source>
</evidence>
<protein>
    <submittedName>
        <fullName evidence="1">Uncharacterized protein</fullName>
    </submittedName>
</protein>
<accession>A0ABS0ZBJ9</accession>
<keyword evidence="2" id="KW-1185">Reference proteome</keyword>